<proteinExistence type="predicted"/>
<dbReference type="EMBL" id="APJX01000009">
    <property type="protein sequence ID" value="EMS78213.1"/>
    <property type="molecule type" value="Genomic_DNA"/>
</dbReference>
<dbReference type="RefSeq" id="WP_006967626.1">
    <property type="nucleotide sequence ID" value="NZ_APJX01000009.1"/>
</dbReference>
<dbReference type="OrthoDB" id="529907at2"/>
<name>S0FT12_9BACT</name>
<keyword evidence="2" id="KW-0012">Acyltransferase</keyword>
<feature type="domain" description="N-acetyltransferase" evidence="3">
    <location>
        <begin position="5"/>
        <end position="197"/>
    </location>
</feature>
<accession>S0FT12</accession>
<comment type="caution">
    <text evidence="4">The sequence shown here is derived from an EMBL/GenBank/DDBJ whole genome shotgun (WGS) entry which is preliminary data.</text>
</comment>
<dbReference type="CDD" id="cd04301">
    <property type="entry name" value="NAT_SF"/>
    <property type="match status" value="1"/>
</dbReference>
<evidence type="ECO:0000256" key="2">
    <source>
        <dbReference type="ARBA" id="ARBA00023315"/>
    </source>
</evidence>
<organism evidence="4 5">
    <name type="scientific">Desulfotignum phosphitoxidans DSM 13687</name>
    <dbReference type="NCBI Taxonomy" id="1286635"/>
    <lineage>
        <taxon>Bacteria</taxon>
        <taxon>Pseudomonadati</taxon>
        <taxon>Thermodesulfobacteriota</taxon>
        <taxon>Desulfobacteria</taxon>
        <taxon>Desulfobacterales</taxon>
        <taxon>Desulfobacteraceae</taxon>
        <taxon>Desulfotignum</taxon>
    </lineage>
</organism>
<gene>
    <name evidence="4" type="primary">mobC</name>
    <name evidence="4" type="ORF">Dpo_9c00450</name>
</gene>
<keyword evidence="1" id="KW-0808">Transferase</keyword>
<sequence>MGDEITIQQGFPDELRSSAAELYDAAFGAKLAIAMPNPISRTAVLKAAFNPEFSFVAIRDGEMVGIAGFKTAQGSLTGGILFRVLKEEIGYWGAIRAVLVLSLLERKQVASQLLMDGIGVSSKMRGRGIGTKLLHSLVEYAKKEGYQSVRLDVIDTNLAARRLYERVGFVPVKTENFAYLNWLLGFGAATQMVYSLNGGA</sequence>
<evidence type="ECO:0000313" key="5">
    <source>
        <dbReference type="Proteomes" id="UP000014216"/>
    </source>
</evidence>
<evidence type="ECO:0000313" key="4">
    <source>
        <dbReference type="EMBL" id="EMS78213.1"/>
    </source>
</evidence>
<protein>
    <submittedName>
        <fullName evidence="4">MobC protein MobC</fullName>
    </submittedName>
</protein>
<reference evidence="4 5" key="1">
    <citation type="journal article" date="2013" name="Genome Announc.">
        <title>Draft Genome Sequence of Desulfotignum phosphitoxidans DSM 13687 Strain FiPS-3.</title>
        <authorList>
            <person name="Poehlein A."/>
            <person name="Daniel R."/>
            <person name="Simeonova D.D."/>
        </authorList>
    </citation>
    <scope>NUCLEOTIDE SEQUENCE [LARGE SCALE GENOMIC DNA]</scope>
    <source>
        <strain evidence="4 5">DSM 13687</strain>
    </source>
</reference>
<evidence type="ECO:0000256" key="1">
    <source>
        <dbReference type="ARBA" id="ARBA00022679"/>
    </source>
</evidence>
<dbReference type="InterPro" id="IPR016181">
    <property type="entry name" value="Acyl_CoA_acyltransferase"/>
</dbReference>
<evidence type="ECO:0000259" key="3">
    <source>
        <dbReference type="PROSITE" id="PS51186"/>
    </source>
</evidence>
<dbReference type="InterPro" id="IPR000182">
    <property type="entry name" value="GNAT_dom"/>
</dbReference>
<dbReference type="Proteomes" id="UP000014216">
    <property type="component" value="Unassembled WGS sequence"/>
</dbReference>
<dbReference type="Pfam" id="PF00583">
    <property type="entry name" value="Acetyltransf_1"/>
    <property type="match status" value="1"/>
</dbReference>
<keyword evidence="5" id="KW-1185">Reference proteome</keyword>
<dbReference type="GO" id="GO:0016747">
    <property type="term" value="F:acyltransferase activity, transferring groups other than amino-acyl groups"/>
    <property type="evidence" value="ECO:0007669"/>
    <property type="project" value="InterPro"/>
</dbReference>
<dbReference type="SUPFAM" id="SSF55729">
    <property type="entry name" value="Acyl-CoA N-acyltransferases (Nat)"/>
    <property type="match status" value="1"/>
</dbReference>
<dbReference type="PROSITE" id="PS51186">
    <property type="entry name" value="GNAT"/>
    <property type="match status" value="1"/>
</dbReference>
<dbReference type="Gene3D" id="3.40.630.30">
    <property type="match status" value="1"/>
</dbReference>
<dbReference type="InterPro" id="IPR050680">
    <property type="entry name" value="YpeA/RimI_acetyltransf"/>
</dbReference>
<dbReference type="PANTHER" id="PTHR43420">
    <property type="entry name" value="ACETYLTRANSFERASE"/>
    <property type="match status" value="1"/>
</dbReference>
<dbReference type="AlphaFoldDB" id="S0FT12"/>
<dbReference type="PANTHER" id="PTHR43420:SF44">
    <property type="entry name" value="ACETYLTRANSFERASE YPEA"/>
    <property type="match status" value="1"/>
</dbReference>